<comment type="cofactor">
    <cofactor evidence="9">
        <name>Mg(2+)</name>
        <dbReference type="ChEBI" id="CHEBI:18420"/>
    </cofactor>
</comment>
<evidence type="ECO:0000256" key="4">
    <source>
        <dbReference type="ARBA" id="ARBA00022679"/>
    </source>
</evidence>
<keyword evidence="8 9" id="KW-0694">RNA-binding</keyword>
<reference evidence="11 12" key="1">
    <citation type="submission" date="2018-03" db="EMBL/GenBank/DDBJ databases">
        <title>Draft Genome Sequences of the Obligatory Marine Myxobacteria Enhygromyxa salina SWB007.</title>
        <authorList>
            <person name="Poehlein A."/>
            <person name="Moghaddam J.A."/>
            <person name="Harms H."/>
            <person name="Alanjari M."/>
            <person name="Koenig G.M."/>
            <person name="Daniel R."/>
            <person name="Schaeberle T.F."/>
        </authorList>
    </citation>
    <scope>NUCLEOTIDE SEQUENCE [LARGE SCALE GENOMIC DNA]</scope>
    <source>
        <strain evidence="11 12">SWB007</strain>
    </source>
</reference>
<dbReference type="GO" id="GO:0005829">
    <property type="term" value="C:cytosol"/>
    <property type="evidence" value="ECO:0007669"/>
    <property type="project" value="TreeGrafter"/>
</dbReference>
<dbReference type="CDD" id="cd02393">
    <property type="entry name" value="KH-I_PNPase"/>
    <property type="match status" value="1"/>
</dbReference>
<dbReference type="SUPFAM" id="SSF46915">
    <property type="entry name" value="Polynucleotide phosphorylase/guanosine pentaphosphate synthase (PNPase/GPSI), domain 3"/>
    <property type="match status" value="1"/>
</dbReference>
<dbReference type="SUPFAM" id="SSF54791">
    <property type="entry name" value="Eukaryotic type KH-domain (KH-domain type I)"/>
    <property type="match status" value="1"/>
</dbReference>
<dbReference type="Pfam" id="PF03725">
    <property type="entry name" value="RNase_PH_C"/>
    <property type="match status" value="1"/>
</dbReference>
<evidence type="ECO:0000256" key="7">
    <source>
        <dbReference type="ARBA" id="ARBA00022842"/>
    </source>
</evidence>
<dbReference type="Proteomes" id="UP000238823">
    <property type="component" value="Unassembled WGS sequence"/>
</dbReference>
<evidence type="ECO:0000256" key="6">
    <source>
        <dbReference type="ARBA" id="ARBA00022723"/>
    </source>
</evidence>
<dbReference type="GO" id="GO:0000175">
    <property type="term" value="F:3'-5'-RNA exonuclease activity"/>
    <property type="evidence" value="ECO:0007669"/>
    <property type="project" value="TreeGrafter"/>
</dbReference>
<dbReference type="InterPro" id="IPR015847">
    <property type="entry name" value="ExoRNase_PH_dom2"/>
</dbReference>
<evidence type="ECO:0000256" key="1">
    <source>
        <dbReference type="ARBA" id="ARBA00004496"/>
    </source>
</evidence>
<comment type="caution">
    <text evidence="11">The sequence shown here is derived from an EMBL/GenBank/DDBJ whole genome shotgun (WGS) entry which is preliminary data.</text>
</comment>
<feature type="domain" description="S1 motif" evidence="10">
    <location>
        <begin position="617"/>
        <end position="685"/>
    </location>
</feature>
<dbReference type="InterPro" id="IPR036345">
    <property type="entry name" value="ExoRNase_PH_dom2_sf"/>
</dbReference>
<keyword evidence="5 9" id="KW-0548">Nucleotidyltransferase</keyword>
<dbReference type="CDD" id="cd11364">
    <property type="entry name" value="RNase_PH_PNPase_2"/>
    <property type="match status" value="1"/>
</dbReference>
<evidence type="ECO:0000313" key="11">
    <source>
        <dbReference type="EMBL" id="PRQ07503.1"/>
    </source>
</evidence>
<dbReference type="InterPro" id="IPR020568">
    <property type="entry name" value="Ribosomal_Su5_D2-typ_SF"/>
</dbReference>
<dbReference type="SMART" id="SM00322">
    <property type="entry name" value="KH"/>
    <property type="match status" value="1"/>
</dbReference>
<feature type="binding site" evidence="9">
    <location>
        <position position="481"/>
    </location>
    <ligand>
        <name>Mg(2+)</name>
        <dbReference type="ChEBI" id="CHEBI:18420"/>
    </ligand>
</feature>
<dbReference type="InterPro" id="IPR001247">
    <property type="entry name" value="ExoRNase_PH_dom1"/>
</dbReference>
<evidence type="ECO:0000313" key="12">
    <source>
        <dbReference type="Proteomes" id="UP000238823"/>
    </source>
</evidence>
<dbReference type="InterPro" id="IPR012340">
    <property type="entry name" value="NA-bd_OB-fold"/>
</dbReference>
<dbReference type="PANTHER" id="PTHR11252:SF0">
    <property type="entry name" value="POLYRIBONUCLEOTIDE NUCLEOTIDYLTRANSFERASE 1, MITOCHONDRIAL"/>
    <property type="match status" value="1"/>
</dbReference>
<evidence type="ECO:0000256" key="8">
    <source>
        <dbReference type="ARBA" id="ARBA00022884"/>
    </source>
</evidence>
<dbReference type="FunFam" id="2.40.50.140:FF:000023">
    <property type="entry name" value="Polyribonucleotide nucleotidyltransferase"/>
    <property type="match status" value="1"/>
</dbReference>
<dbReference type="GO" id="GO:0006396">
    <property type="term" value="P:RNA processing"/>
    <property type="evidence" value="ECO:0007669"/>
    <property type="project" value="InterPro"/>
</dbReference>
<dbReference type="Gene3D" id="3.30.230.70">
    <property type="entry name" value="GHMP Kinase, N-terminal domain"/>
    <property type="match status" value="2"/>
</dbReference>
<dbReference type="InterPro" id="IPR036612">
    <property type="entry name" value="KH_dom_type_1_sf"/>
</dbReference>
<dbReference type="InterPro" id="IPR004088">
    <property type="entry name" value="KH_dom_type_1"/>
</dbReference>
<dbReference type="GO" id="GO:0004654">
    <property type="term" value="F:polyribonucleotide nucleotidyltransferase activity"/>
    <property type="evidence" value="ECO:0007669"/>
    <property type="project" value="UniProtKB-UniRule"/>
</dbReference>
<dbReference type="PANTHER" id="PTHR11252">
    <property type="entry name" value="POLYRIBONUCLEOTIDE NUCLEOTIDYLTRANSFERASE"/>
    <property type="match status" value="1"/>
</dbReference>
<dbReference type="Gene3D" id="3.30.1370.10">
    <property type="entry name" value="K Homology domain, type 1"/>
    <property type="match status" value="1"/>
</dbReference>
<feature type="binding site" evidence="9">
    <location>
        <position position="487"/>
    </location>
    <ligand>
        <name>Mg(2+)</name>
        <dbReference type="ChEBI" id="CHEBI:18420"/>
    </ligand>
</feature>
<dbReference type="RefSeq" id="WP_106089818.1">
    <property type="nucleotide sequence ID" value="NZ_PVNL01000053.1"/>
</dbReference>
<keyword evidence="4 9" id="KW-0808">Transferase</keyword>
<dbReference type="GO" id="GO:0006402">
    <property type="term" value="P:mRNA catabolic process"/>
    <property type="evidence" value="ECO:0007669"/>
    <property type="project" value="UniProtKB-UniRule"/>
</dbReference>
<dbReference type="InterPro" id="IPR036456">
    <property type="entry name" value="PNPase_PH_RNA-bd_sf"/>
</dbReference>
<evidence type="ECO:0000259" key="10">
    <source>
        <dbReference type="PROSITE" id="PS50126"/>
    </source>
</evidence>
<dbReference type="SUPFAM" id="SSF50249">
    <property type="entry name" value="Nucleic acid-binding proteins"/>
    <property type="match status" value="1"/>
</dbReference>
<keyword evidence="3 9" id="KW-0963">Cytoplasm</keyword>
<dbReference type="CDD" id="cd04472">
    <property type="entry name" value="S1_PNPase"/>
    <property type="match status" value="1"/>
</dbReference>
<dbReference type="InterPro" id="IPR015848">
    <property type="entry name" value="PNPase_PH_RNA-bd_bac/org-type"/>
</dbReference>
<dbReference type="OrthoDB" id="9804305at2"/>
<dbReference type="InterPro" id="IPR004087">
    <property type="entry name" value="KH_dom"/>
</dbReference>
<dbReference type="Pfam" id="PF03726">
    <property type="entry name" value="PNPase"/>
    <property type="match status" value="1"/>
</dbReference>
<dbReference type="NCBIfam" id="NF008805">
    <property type="entry name" value="PRK11824.1"/>
    <property type="match status" value="1"/>
</dbReference>
<dbReference type="CDD" id="cd11363">
    <property type="entry name" value="RNase_PH_PNPase_1"/>
    <property type="match status" value="1"/>
</dbReference>
<comment type="function">
    <text evidence="9">Involved in mRNA degradation. Catalyzes the phosphorolysis of single-stranded polyribonucleotides processively in the 3'- to 5'-direction.</text>
</comment>
<dbReference type="HAMAP" id="MF_01595">
    <property type="entry name" value="PNPase"/>
    <property type="match status" value="1"/>
</dbReference>
<comment type="subcellular location">
    <subcellularLocation>
        <location evidence="1 9">Cytoplasm</location>
    </subcellularLocation>
</comment>
<dbReference type="Gene3D" id="2.40.50.140">
    <property type="entry name" value="Nucleic acid-binding proteins"/>
    <property type="match status" value="1"/>
</dbReference>
<keyword evidence="6 9" id="KW-0479">Metal-binding</keyword>
<dbReference type="InterPro" id="IPR027408">
    <property type="entry name" value="PNPase/RNase_PH_dom_sf"/>
</dbReference>
<accession>A0A2S9YQZ0</accession>
<dbReference type="EC" id="2.7.7.8" evidence="9"/>
<protein>
    <recommendedName>
        <fullName evidence="9">Polyribonucleotide nucleotidyltransferase</fullName>
        <ecNumber evidence="9">2.7.7.8</ecNumber>
    </recommendedName>
    <alternativeName>
        <fullName evidence="9">Polynucleotide phosphorylase</fullName>
        <shortName evidence="9">PNPase</shortName>
    </alternativeName>
</protein>
<evidence type="ECO:0000256" key="2">
    <source>
        <dbReference type="ARBA" id="ARBA00007404"/>
    </source>
</evidence>
<dbReference type="InterPro" id="IPR012162">
    <property type="entry name" value="PNPase"/>
</dbReference>
<dbReference type="InterPro" id="IPR003029">
    <property type="entry name" value="S1_domain"/>
</dbReference>
<dbReference type="FunFam" id="3.30.230.70:FF:000001">
    <property type="entry name" value="Polyribonucleotide nucleotidyltransferase"/>
    <property type="match status" value="1"/>
</dbReference>
<dbReference type="EMBL" id="PVNL01000053">
    <property type="protein sequence ID" value="PRQ07503.1"/>
    <property type="molecule type" value="Genomic_DNA"/>
</dbReference>
<proteinExistence type="inferred from homology"/>
<dbReference type="AlphaFoldDB" id="A0A2S9YQZ0"/>
<dbReference type="Pfam" id="PF01138">
    <property type="entry name" value="RNase_PH"/>
    <property type="match status" value="2"/>
</dbReference>
<dbReference type="FunFam" id="3.30.1370.10:FF:000001">
    <property type="entry name" value="Polyribonucleotide nucleotidyltransferase"/>
    <property type="match status" value="1"/>
</dbReference>
<name>A0A2S9YQZ0_9BACT</name>
<sequence length="700" mass="76275">MEVIREIAKVGDKEIIFETGKIAKQANSVVLTLGETVVLVAVTMSREPKNLPFMPLTVEFRDANAAAGKIPGGYFKREGRPTEKEILTCRLSDRPIRPLFPKSYRYDTQVIGNVLSNDLQNEPDVLAMTGASAGLMLSPAPWAGPVAGIRVARVGGKLIAFPTFDEIEASDLTVIVSCTRDEIVMVEAGAKQVSEAEMIDALMFAKDQSLPLIEAQERLQKRAGKPKIEWKDPEIDQVFRDMVMDRARGDMTSALEILGKHDRHGAIAAVTAKVTAELGDAASGREDEVSAAIGKLEKLLVRKSTIAGRRVDGRKTTDIRPIYIEVHPLTRPHGSVLFQRGETQAITTTTLGTERDAQRLDTIRGDVNNTFLLHYNFPPYCVGEARPMRGTSRREIGHGALAHRALEGVLPDSETFPYTIRIVSDTTESNGSSSMAAVCGGCLSMMDAGVPITAPVAGIAMGLIQEGDQFAVLSDILGDEDHLGDMDFKCCGTKDGITALQMDMKIHGLPREVLEQALEQARVGRLYILDKMLEQLAEPRADISQYAPRVETVWVKIDKIRSIIGPGGKVIRGITEQTGVVININDDGRVTLASADLNAIGRAKAIIEGLTFEAEPGQYYNGVVKRIVDFGAFVEIMPGTDGLVHISELENRRIENVTDVLSEGDDCIVKVVNIDDTGRIRLSRKQAFGVDPDEVLNLRG</sequence>
<evidence type="ECO:0000256" key="9">
    <source>
        <dbReference type="HAMAP-Rule" id="MF_01595"/>
    </source>
</evidence>
<keyword evidence="7 9" id="KW-0460">Magnesium</keyword>
<dbReference type="PROSITE" id="PS50084">
    <property type="entry name" value="KH_TYPE_1"/>
    <property type="match status" value="1"/>
</dbReference>
<dbReference type="GO" id="GO:0000287">
    <property type="term" value="F:magnesium ion binding"/>
    <property type="evidence" value="ECO:0007669"/>
    <property type="project" value="UniProtKB-UniRule"/>
</dbReference>
<dbReference type="SUPFAM" id="SSF55666">
    <property type="entry name" value="Ribonuclease PH domain 2-like"/>
    <property type="match status" value="2"/>
</dbReference>
<organism evidence="11 12">
    <name type="scientific">Enhygromyxa salina</name>
    <dbReference type="NCBI Taxonomy" id="215803"/>
    <lineage>
        <taxon>Bacteria</taxon>
        <taxon>Pseudomonadati</taxon>
        <taxon>Myxococcota</taxon>
        <taxon>Polyangia</taxon>
        <taxon>Nannocystales</taxon>
        <taxon>Nannocystaceae</taxon>
        <taxon>Enhygromyxa</taxon>
    </lineage>
</organism>
<dbReference type="SUPFAM" id="SSF54211">
    <property type="entry name" value="Ribosomal protein S5 domain 2-like"/>
    <property type="match status" value="2"/>
</dbReference>
<dbReference type="GO" id="GO:0003723">
    <property type="term" value="F:RNA binding"/>
    <property type="evidence" value="ECO:0007669"/>
    <property type="project" value="UniProtKB-UniRule"/>
</dbReference>
<comment type="catalytic activity">
    <reaction evidence="9">
        <text>RNA(n+1) + phosphate = RNA(n) + a ribonucleoside 5'-diphosphate</text>
        <dbReference type="Rhea" id="RHEA:22096"/>
        <dbReference type="Rhea" id="RHEA-COMP:14527"/>
        <dbReference type="Rhea" id="RHEA-COMP:17342"/>
        <dbReference type="ChEBI" id="CHEBI:43474"/>
        <dbReference type="ChEBI" id="CHEBI:57930"/>
        <dbReference type="ChEBI" id="CHEBI:140395"/>
        <dbReference type="EC" id="2.7.7.8"/>
    </reaction>
</comment>
<comment type="similarity">
    <text evidence="2 9">Belongs to the polyribonucleotide nucleotidyltransferase family.</text>
</comment>
<dbReference type="NCBIfam" id="TIGR03591">
    <property type="entry name" value="polynuc_phos"/>
    <property type="match status" value="1"/>
</dbReference>
<evidence type="ECO:0000256" key="3">
    <source>
        <dbReference type="ARBA" id="ARBA00022490"/>
    </source>
</evidence>
<dbReference type="PROSITE" id="PS50126">
    <property type="entry name" value="S1"/>
    <property type="match status" value="1"/>
</dbReference>
<dbReference type="SMART" id="SM00316">
    <property type="entry name" value="S1"/>
    <property type="match status" value="1"/>
</dbReference>
<dbReference type="PIRSF" id="PIRSF005499">
    <property type="entry name" value="PNPase"/>
    <property type="match status" value="1"/>
</dbReference>
<dbReference type="Pfam" id="PF00575">
    <property type="entry name" value="S1"/>
    <property type="match status" value="1"/>
</dbReference>
<evidence type="ECO:0000256" key="5">
    <source>
        <dbReference type="ARBA" id="ARBA00022695"/>
    </source>
</evidence>
<gene>
    <name evidence="9 11" type="primary">pnp</name>
    <name evidence="11" type="ORF">ENSA7_28000</name>
</gene>
<dbReference type="FunFam" id="3.30.230.70:FF:000002">
    <property type="entry name" value="Polyribonucleotide nucleotidyltransferase"/>
    <property type="match status" value="1"/>
</dbReference>
<dbReference type="Pfam" id="PF00013">
    <property type="entry name" value="KH_1"/>
    <property type="match status" value="1"/>
</dbReference>